<keyword evidence="8 12" id="KW-0804">Transcription</keyword>
<dbReference type="InterPro" id="IPR052499">
    <property type="entry name" value="C.elegans_NHRs"/>
</dbReference>
<evidence type="ECO:0000259" key="13">
    <source>
        <dbReference type="PROSITE" id="PS51030"/>
    </source>
</evidence>
<dbReference type="SMART" id="SM00430">
    <property type="entry name" value="HOLI"/>
    <property type="match status" value="1"/>
</dbReference>
<keyword evidence="10 12" id="KW-0539">Nucleus</keyword>
<dbReference type="PANTHER" id="PTHR47630">
    <property type="entry name" value="NUCLEAR HORMONE RECEPTOR FAMILY-RELATED-RELATED"/>
    <property type="match status" value="1"/>
</dbReference>
<dbReference type="InterPro" id="IPR000536">
    <property type="entry name" value="Nucl_hrmn_rcpt_lig-bd"/>
</dbReference>
<sequence>MEQSKMNVKPQPLVSACLVCGDPNIQRHYGTVSCNGCKGFFRRSIWEKRTYKCSFHNQCSIEHKYRNRCRACRLEKCFRAGMDASAIRNKRAKRKSQPESPCTEEIENRALSWQTEAIIALLMQKNGQTHNKLSQFSGASEFNFSTRSFVTLETLHLNRHQLPNRIWLENTLPEYQMLVHADKNVLMSLSILSVCWLTSAFESYKFECDGILFADGSWFPRDRKLRSQVCSRCVTYFGCTVDLFLTQVVYRIKELKIDETEITLLKAICHLQPSPQLSRHAIEIVANGQTKYKKVLCEYIRSNTDGYMDASIRLCKILQILPELDALAKLEEDNGLLVSLSGIELNAARQEVLPGNSLMAVLI</sequence>
<dbReference type="Proteomes" id="UP000001940">
    <property type="component" value="Chromosome V"/>
</dbReference>
<dbReference type="InterPro" id="IPR049636">
    <property type="entry name" value="HNF4-like_DBD"/>
</dbReference>
<dbReference type="Gene3D" id="1.10.565.10">
    <property type="entry name" value="Retinoid X Receptor"/>
    <property type="match status" value="1"/>
</dbReference>
<dbReference type="Gene3D" id="3.30.50.10">
    <property type="entry name" value="Erythroid Transcription Factor GATA-1, subunit A"/>
    <property type="match status" value="1"/>
</dbReference>
<dbReference type="PROSITE" id="PS51030">
    <property type="entry name" value="NUCLEAR_REC_DBD_2"/>
    <property type="match status" value="1"/>
</dbReference>
<dbReference type="WormBase" id="F13A2.8">
    <property type="protein sequence ID" value="CE51571"/>
    <property type="gene ID" value="WBGene00003708"/>
    <property type="gene designation" value="nhr-118"/>
</dbReference>
<comment type="subcellular location">
    <subcellularLocation>
        <location evidence="1 12">Nucleus</location>
    </subcellularLocation>
</comment>
<dbReference type="InterPro" id="IPR001628">
    <property type="entry name" value="Znf_hrmn_rcpt"/>
</dbReference>
<dbReference type="CTD" id="184398"/>
<keyword evidence="9 12" id="KW-0675">Receptor</keyword>
<evidence type="ECO:0000256" key="10">
    <source>
        <dbReference type="ARBA" id="ARBA00023242"/>
    </source>
</evidence>
<evidence type="ECO:0000256" key="6">
    <source>
        <dbReference type="ARBA" id="ARBA00023015"/>
    </source>
</evidence>
<keyword evidence="7 12" id="KW-0238">DNA-binding</keyword>
<name>O16890_CAEEL</name>
<dbReference type="GO" id="GO:0005634">
    <property type="term" value="C:nucleus"/>
    <property type="evidence" value="ECO:0007669"/>
    <property type="project" value="UniProtKB-SubCell"/>
</dbReference>
<dbReference type="PaxDb" id="6239-F13A2.8"/>
<keyword evidence="6 12" id="KW-0805">Transcription regulation</keyword>
<dbReference type="SUPFAM" id="SSF57716">
    <property type="entry name" value="Glucocorticoid receptor-like (DNA-binding domain)"/>
    <property type="match status" value="1"/>
</dbReference>
<dbReference type="KEGG" id="cel:CELE_F13A2.8"/>
<dbReference type="PROSITE" id="PS51843">
    <property type="entry name" value="NR_LBD"/>
    <property type="match status" value="1"/>
</dbReference>
<keyword evidence="16" id="KW-1185">Reference proteome</keyword>
<dbReference type="InterPro" id="IPR001723">
    <property type="entry name" value="Nuclear_hrmn_rcpt"/>
</dbReference>
<comment type="similarity">
    <text evidence="2 12">Belongs to the nuclear hormone receptor family.</text>
</comment>
<dbReference type="PRINTS" id="PR00047">
    <property type="entry name" value="STROIDFINGER"/>
</dbReference>
<dbReference type="GO" id="GO:0008270">
    <property type="term" value="F:zinc ion binding"/>
    <property type="evidence" value="ECO:0007669"/>
    <property type="project" value="UniProtKB-KW"/>
</dbReference>
<accession>O16890</accession>
<dbReference type="SMART" id="SM00399">
    <property type="entry name" value="ZnF_C4"/>
    <property type="match status" value="1"/>
</dbReference>
<evidence type="ECO:0000256" key="2">
    <source>
        <dbReference type="ARBA" id="ARBA00005993"/>
    </source>
</evidence>
<dbReference type="HOGENOM" id="CLU_007368_3_3_1"/>
<evidence type="ECO:0000256" key="11">
    <source>
        <dbReference type="ARBA" id="ARBA00037512"/>
    </source>
</evidence>
<dbReference type="PRINTS" id="PR00398">
    <property type="entry name" value="STRDHORMONER"/>
</dbReference>
<keyword evidence="5 12" id="KW-0862">Zinc</keyword>
<reference evidence="15 16" key="1">
    <citation type="journal article" date="1998" name="Science">
        <title>Genome sequence of the nematode C. elegans: a platform for investigating biology.</title>
        <authorList>
            <consortium name="The C. elegans sequencing consortium"/>
            <person name="Sulson J.E."/>
            <person name="Waterston R."/>
        </authorList>
    </citation>
    <scope>NUCLEOTIDE SEQUENCE [LARGE SCALE GENOMIC DNA]</scope>
    <source>
        <strain evidence="15 16">Bristol N2</strain>
    </source>
</reference>
<evidence type="ECO:0000259" key="14">
    <source>
        <dbReference type="PROSITE" id="PS51843"/>
    </source>
</evidence>
<evidence type="ECO:0000313" key="16">
    <source>
        <dbReference type="Proteomes" id="UP000001940"/>
    </source>
</evidence>
<evidence type="ECO:0000256" key="8">
    <source>
        <dbReference type="ARBA" id="ARBA00023163"/>
    </source>
</evidence>
<keyword evidence="3 12" id="KW-0479">Metal-binding</keyword>
<dbReference type="GeneID" id="184398"/>
<evidence type="ECO:0000313" key="17">
    <source>
        <dbReference type="WormBase" id="F13A2.8"/>
    </source>
</evidence>
<evidence type="ECO:0000256" key="4">
    <source>
        <dbReference type="ARBA" id="ARBA00022771"/>
    </source>
</evidence>
<evidence type="ECO:0000256" key="12">
    <source>
        <dbReference type="RuleBase" id="RU004334"/>
    </source>
</evidence>
<dbReference type="SMR" id="O16890"/>
<comment type="function">
    <text evidence="11">Orphan nuclear receptor.</text>
</comment>
<dbReference type="GO" id="GO:0000978">
    <property type="term" value="F:RNA polymerase II cis-regulatory region sequence-specific DNA binding"/>
    <property type="evidence" value="ECO:0000318"/>
    <property type="project" value="GO_Central"/>
</dbReference>
<evidence type="ECO:0000256" key="5">
    <source>
        <dbReference type="ARBA" id="ARBA00022833"/>
    </source>
</evidence>
<evidence type="ECO:0000256" key="3">
    <source>
        <dbReference type="ARBA" id="ARBA00022723"/>
    </source>
</evidence>
<keyword evidence="4 12" id="KW-0863">Zinc-finger</keyword>
<proteinExistence type="inferred from homology"/>
<dbReference type="Pfam" id="PF00104">
    <property type="entry name" value="Hormone_recep"/>
    <property type="match status" value="1"/>
</dbReference>
<dbReference type="GO" id="GO:0030154">
    <property type="term" value="P:cell differentiation"/>
    <property type="evidence" value="ECO:0000318"/>
    <property type="project" value="GO_Central"/>
</dbReference>
<dbReference type="OrthoDB" id="5798272at2759"/>
<dbReference type="AlphaFoldDB" id="O16890"/>
<gene>
    <name evidence="15 17" type="primary">nhr-118</name>
    <name evidence="15" type="ORF">CELE_F13A2.8</name>
    <name evidence="17" type="ORF">F13A2.8</name>
</gene>
<dbReference type="GO" id="GO:0006357">
    <property type="term" value="P:regulation of transcription by RNA polymerase II"/>
    <property type="evidence" value="ECO:0000318"/>
    <property type="project" value="GO_Central"/>
</dbReference>
<evidence type="ECO:0000256" key="9">
    <source>
        <dbReference type="ARBA" id="ARBA00023170"/>
    </source>
</evidence>
<evidence type="ECO:0000313" key="15">
    <source>
        <dbReference type="EMBL" id="CCD69371.2"/>
    </source>
</evidence>
<dbReference type="GO" id="GO:0004879">
    <property type="term" value="F:nuclear receptor activity"/>
    <property type="evidence" value="ECO:0000318"/>
    <property type="project" value="GO_Central"/>
</dbReference>
<evidence type="ECO:0000256" key="7">
    <source>
        <dbReference type="ARBA" id="ARBA00023125"/>
    </source>
</evidence>
<evidence type="ECO:0000256" key="1">
    <source>
        <dbReference type="ARBA" id="ARBA00004123"/>
    </source>
</evidence>
<dbReference type="eggNOG" id="KOG3575">
    <property type="taxonomic scope" value="Eukaryota"/>
</dbReference>
<organism evidence="15 16">
    <name type="scientific">Caenorhabditis elegans</name>
    <dbReference type="NCBI Taxonomy" id="6239"/>
    <lineage>
        <taxon>Eukaryota</taxon>
        <taxon>Metazoa</taxon>
        <taxon>Ecdysozoa</taxon>
        <taxon>Nematoda</taxon>
        <taxon>Chromadorea</taxon>
        <taxon>Rhabditida</taxon>
        <taxon>Rhabditina</taxon>
        <taxon>Rhabditomorpha</taxon>
        <taxon>Rhabditoidea</taxon>
        <taxon>Rhabditidae</taxon>
        <taxon>Peloderinae</taxon>
        <taxon>Caenorhabditis</taxon>
    </lineage>
</organism>
<dbReference type="PROSITE" id="PS00031">
    <property type="entry name" value="NUCLEAR_REC_DBD_1"/>
    <property type="match status" value="1"/>
</dbReference>
<feature type="domain" description="NR LBD" evidence="14">
    <location>
        <begin position="114"/>
        <end position="357"/>
    </location>
</feature>
<dbReference type="AGR" id="WB:WBGene00003708"/>
<protein>
    <submittedName>
        <fullName evidence="15">Nuclear receptor domain-containing protein</fullName>
    </submittedName>
</protein>
<dbReference type="Pfam" id="PF00105">
    <property type="entry name" value="zf-C4"/>
    <property type="match status" value="1"/>
</dbReference>
<dbReference type="InParanoid" id="O16890"/>
<feature type="domain" description="Nuclear receptor" evidence="13">
    <location>
        <begin position="14"/>
        <end position="89"/>
    </location>
</feature>
<dbReference type="EMBL" id="BX284605">
    <property type="protein sequence ID" value="CCD69371.2"/>
    <property type="molecule type" value="Genomic_DNA"/>
</dbReference>
<dbReference type="InterPro" id="IPR013088">
    <property type="entry name" value="Znf_NHR/GATA"/>
</dbReference>
<dbReference type="CDD" id="cd06960">
    <property type="entry name" value="NR_DBD_HNF4A"/>
    <property type="match status" value="1"/>
</dbReference>
<dbReference type="STRING" id="6239.F13A2.8.1"/>
<dbReference type="Reactome" id="R-CEL-383280">
    <property type="pathway name" value="Nuclear Receptor transcription pathway"/>
</dbReference>
<dbReference type="RefSeq" id="NP_001317747.1">
    <property type="nucleotide sequence ID" value="NM_001330866.1"/>
</dbReference>
<dbReference type="UCSC" id="F13A2.8">
    <property type="organism name" value="c. elegans"/>
</dbReference>
<dbReference type="SUPFAM" id="SSF48508">
    <property type="entry name" value="Nuclear receptor ligand-binding domain"/>
    <property type="match status" value="1"/>
</dbReference>
<dbReference type="FunFam" id="1.10.565.10:FF:000045">
    <property type="entry name" value="Nuclear Hormone Receptor family"/>
    <property type="match status" value="1"/>
</dbReference>
<dbReference type="FunFam" id="3.30.50.10:FF:000030">
    <property type="entry name" value="Nuclear Hormone Receptor family"/>
    <property type="match status" value="1"/>
</dbReference>
<dbReference type="InterPro" id="IPR035500">
    <property type="entry name" value="NHR-like_dom_sf"/>
</dbReference>
<accession>G4SDH3</accession>